<dbReference type="SUPFAM" id="SSF55895">
    <property type="entry name" value="Ribonuclease Rh-like"/>
    <property type="match status" value="1"/>
</dbReference>
<keyword evidence="5" id="KW-1015">Disulfide bond</keyword>
<keyword evidence="10" id="KW-0732">Signal</keyword>
<dbReference type="InterPro" id="IPR036430">
    <property type="entry name" value="RNase_T2-like_sf"/>
</dbReference>
<dbReference type="Gene3D" id="3.90.730.10">
    <property type="entry name" value="Ribonuclease T2-like"/>
    <property type="match status" value="1"/>
</dbReference>
<gene>
    <name evidence="12" type="primary">LOC111019062</name>
</gene>
<dbReference type="PROSITE" id="PS00530">
    <property type="entry name" value="RNASE_T2_1"/>
    <property type="match status" value="1"/>
</dbReference>
<dbReference type="Pfam" id="PF00445">
    <property type="entry name" value="Ribonuclease_T2"/>
    <property type="match status" value="1"/>
</dbReference>
<dbReference type="CDD" id="cd01061">
    <property type="entry name" value="RNase_T2_euk"/>
    <property type="match status" value="1"/>
</dbReference>
<organism evidence="11 12">
    <name type="scientific">Momordica charantia</name>
    <name type="common">Bitter gourd</name>
    <name type="synonym">Balsam pear</name>
    <dbReference type="NCBI Taxonomy" id="3673"/>
    <lineage>
        <taxon>Eukaryota</taxon>
        <taxon>Viridiplantae</taxon>
        <taxon>Streptophyta</taxon>
        <taxon>Embryophyta</taxon>
        <taxon>Tracheophyta</taxon>
        <taxon>Spermatophyta</taxon>
        <taxon>Magnoliopsida</taxon>
        <taxon>eudicotyledons</taxon>
        <taxon>Gunneridae</taxon>
        <taxon>Pentapetalae</taxon>
        <taxon>rosids</taxon>
        <taxon>fabids</taxon>
        <taxon>Cucurbitales</taxon>
        <taxon>Cucurbitaceae</taxon>
        <taxon>Momordiceae</taxon>
        <taxon>Momordica</taxon>
    </lineage>
</organism>
<dbReference type="FunFam" id="3.90.730.10:FF:000003">
    <property type="entry name" value="Ribonuclease 3"/>
    <property type="match status" value="1"/>
</dbReference>
<dbReference type="InterPro" id="IPR001568">
    <property type="entry name" value="RNase_T2-like"/>
</dbReference>
<feature type="active site" evidence="8">
    <location>
        <position position="63"/>
    </location>
</feature>
<comment type="similarity">
    <text evidence="1 9">Belongs to the RNase T2 family.</text>
</comment>
<dbReference type="OrthoDB" id="435754at2759"/>
<dbReference type="GO" id="GO:0016787">
    <property type="term" value="F:hydrolase activity"/>
    <property type="evidence" value="ECO:0007669"/>
    <property type="project" value="UniProtKB-KW"/>
</dbReference>
<feature type="active site" evidence="8">
    <location>
        <position position="117"/>
    </location>
</feature>
<keyword evidence="3" id="KW-0255">Endonuclease</keyword>
<dbReference type="InterPro" id="IPR033130">
    <property type="entry name" value="RNase_T2_His_AS_2"/>
</dbReference>
<reference evidence="12" key="1">
    <citation type="submission" date="2025-08" db="UniProtKB">
        <authorList>
            <consortium name="RefSeq"/>
        </authorList>
    </citation>
    <scope>IDENTIFICATION</scope>
    <source>
        <strain evidence="12">OHB3-1</strain>
    </source>
</reference>
<dbReference type="GO" id="GO:0005576">
    <property type="term" value="C:extracellular region"/>
    <property type="evidence" value="ECO:0007669"/>
    <property type="project" value="TreeGrafter"/>
</dbReference>
<evidence type="ECO:0000256" key="6">
    <source>
        <dbReference type="ARBA" id="ARBA00023239"/>
    </source>
</evidence>
<dbReference type="RefSeq" id="XP_022151039.1">
    <property type="nucleotide sequence ID" value="XM_022295347.1"/>
</dbReference>
<feature type="active site" evidence="8">
    <location>
        <position position="121"/>
    </location>
</feature>
<evidence type="ECO:0000256" key="7">
    <source>
        <dbReference type="ARBA" id="ARBA00054578"/>
    </source>
</evidence>
<comment type="function">
    <text evidence="7">May remobilize phosphate, particularly when cells senesce or when phosphate becomes limiting.</text>
</comment>
<evidence type="ECO:0000256" key="1">
    <source>
        <dbReference type="ARBA" id="ARBA00007469"/>
    </source>
</evidence>
<dbReference type="PANTHER" id="PTHR11240">
    <property type="entry name" value="RIBONUCLEASE T2"/>
    <property type="match status" value="1"/>
</dbReference>
<keyword evidence="2" id="KW-0540">Nuclease</keyword>
<feature type="signal peptide" evidence="10">
    <location>
        <begin position="1"/>
        <end position="24"/>
    </location>
</feature>
<evidence type="ECO:0000313" key="11">
    <source>
        <dbReference type="Proteomes" id="UP000504603"/>
    </source>
</evidence>
<evidence type="ECO:0000256" key="5">
    <source>
        <dbReference type="ARBA" id="ARBA00023157"/>
    </source>
</evidence>
<dbReference type="GeneID" id="111019062"/>
<dbReference type="GO" id="GO:0003723">
    <property type="term" value="F:RNA binding"/>
    <property type="evidence" value="ECO:0007669"/>
    <property type="project" value="InterPro"/>
</dbReference>
<evidence type="ECO:0000256" key="10">
    <source>
        <dbReference type="SAM" id="SignalP"/>
    </source>
</evidence>
<dbReference type="InterPro" id="IPR018188">
    <property type="entry name" value="RNase_T2_His_AS_1"/>
</dbReference>
<name>A0A6J1DBT7_MOMCH</name>
<dbReference type="PROSITE" id="PS00531">
    <property type="entry name" value="RNASE_T2_2"/>
    <property type="match status" value="1"/>
</dbReference>
<keyword evidence="4" id="KW-0378">Hydrolase</keyword>
<accession>A0A6J1DBT7</accession>
<dbReference type="InterPro" id="IPR033697">
    <property type="entry name" value="Ribonuclease_T2_eukaryotic"/>
</dbReference>
<evidence type="ECO:0000313" key="12">
    <source>
        <dbReference type="RefSeq" id="XP_022151039.1"/>
    </source>
</evidence>
<sequence>MSFFTRLLLIQLLIFQCLSLLCLAQDFDFFYFVQSWPASYCEASGRSCCYPRTGKPSADFKIHGLWPNYNDGTYPSNCDSSNPFDRTQISDLVGSTQKNWPSLACPSSDSTKFWAHEWNKHGTCSESVLDQHGYFETTLSLKNQANILQALQTAGINPDGRHYSLEEIKRAIKQGLGLAPGITCNVDGSGNRQLNEVYLCVDSSASNFIECPIFPDGNCASTVEFPRF</sequence>
<dbReference type="AlphaFoldDB" id="A0A6J1DBT7"/>
<evidence type="ECO:0000256" key="2">
    <source>
        <dbReference type="ARBA" id="ARBA00022722"/>
    </source>
</evidence>
<protein>
    <submittedName>
        <fullName evidence="12">Extracellular ribonuclease LE-like</fullName>
    </submittedName>
</protein>
<dbReference type="PANTHER" id="PTHR11240:SF72">
    <property type="entry name" value="RIBONUCLEASE 1"/>
    <property type="match status" value="1"/>
</dbReference>
<feature type="chain" id="PRO_5026854191" evidence="10">
    <location>
        <begin position="25"/>
        <end position="228"/>
    </location>
</feature>
<dbReference type="KEGG" id="mcha:111019062"/>
<evidence type="ECO:0000256" key="9">
    <source>
        <dbReference type="RuleBase" id="RU004328"/>
    </source>
</evidence>
<evidence type="ECO:0000256" key="8">
    <source>
        <dbReference type="PIRSR" id="PIRSR633697-1"/>
    </source>
</evidence>
<dbReference type="Proteomes" id="UP000504603">
    <property type="component" value="Unplaced"/>
</dbReference>
<evidence type="ECO:0000256" key="4">
    <source>
        <dbReference type="ARBA" id="ARBA00022801"/>
    </source>
</evidence>
<proteinExistence type="inferred from homology"/>
<dbReference type="GO" id="GO:0006401">
    <property type="term" value="P:RNA catabolic process"/>
    <property type="evidence" value="ECO:0007669"/>
    <property type="project" value="TreeGrafter"/>
</dbReference>
<keyword evidence="6" id="KW-0456">Lyase</keyword>
<keyword evidence="11" id="KW-1185">Reference proteome</keyword>
<evidence type="ECO:0000256" key="3">
    <source>
        <dbReference type="ARBA" id="ARBA00022759"/>
    </source>
</evidence>
<dbReference type="GO" id="GO:0033897">
    <property type="term" value="F:ribonuclease T2 activity"/>
    <property type="evidence" value="ECO:0007669"/>
    <property type="project" value="InterPro"/>
</dbReference>